<dbReference type="EMBL" id="VTAW01000007">
    <property type="protein sequence ID" value="TYT62599.1"/>
    <property type="molecule type" value="Genomic_DNA"/>
</dbReference>
<comment type="caution">
    <text evidence="9">The sequence shown here is derived from an EMBL/GenBank/DDBJ whole genome shotgun (WGS) entry which is preliminary data.</text>
</comment>
<dbReference type="InterPro" id="IPR027417">
    <property type="entry name" value="P-loop_NTPase"/>
</dbReference>
<evidence type="ECO:0000313" key="10">
    <source>
        <dbReference type="Proteomes" id="UP000324104"/>
    </source>
</evidence>
<evidence type="ECO:0000256" key="1">
    <source>
        <dbReference type="ARBA" id="ARBA00005417"/>
    </source>
</evidence>
<dbReference type="InterPro" id="IPR003593">
    <property type="entry name" value="AAA+_ATPase"/>
</dbReference>
<dbReference type="Pfam" id="PF12399">
    <property type="entry name" value="BCA_ABC_TP_C"/>
    <property type="match status" value="1"/>
</dbReference>
<keyword evidence="3" id="KW-0547">Nucleotide-binding</keyword>
<dbReference type="GO" id="GO:0006865">
    <property type="term" value="P:amino acid transport"/>
    <property type="evidence" value="ECO:0007669"/>
    <property type="project" value="UniProtKB-KW"/>
</dbReference>
<comment type="similarity">
    <text evidence="1">Belongs to the ABC transporter superfamily.</text>
</comment>
<dbReference type="PROSITE" id="PS50893">
    <property type="entry name" value="ABC_TRANSPORTER_2"/>
    <property type="match status" value="1"/>
</dbReference>
<gene>
    <name evidence="9" type="ORF">FYC77_07475</name>
</gene>
<dbReference type="PROSITE" id="PS00211">
    <property type="entry name" value="ABC_TRANSPORTER_1"/>
    <property type="match status" value="1"/>
</dbReference>
<accession>A0A5D5ALF4</accession>
<organism evidence="9 10">
    <name type="scientific">Natrialba swarupiae</name>
    <dbReference type="NCBI Taxonomy" id="2448032"/>
    <lineage>
        <taxon>Archaea</taxon>
        <taxon>Methanobacteriati</taxon>
        <taxon>Methanobacteriota</taxon>
        <taxon>Stenosarchaea group</taxon>
        <taxon>Halobacteria</taxon>
        <taxon>Halobacteriales</taxon>
        <taxon>Natrialbaceae</taxon>
        <taxon>Natrialba</taxon>
    </lineage>
</organism>
<dbReference type="GO" id="GO:0005524">
    <property type="term" value="F:ATP binding"/>
    <property type="evidence" value="ECO:0007669"/>
    <property type="project" value="UniProtKB-KW"/>
</dbReference>
<dbReference type="InterPro" id="IPR032823">
    <property type="entry name" value="BCA_ABC_TP_C"/>
</dbReference>
<dbReference type="RefSeq" id="WP_149080886.1">
    <property type="nucleotide sequence ID" value="NZ_VTAW01000007.1"/>
</dbReference>
<dbReference type="AlphaFoldDB" id="A0A5D5ALF4"/>
<evidence type="ECO:0000313" key="9">
    <source>
        <dbReference type="EMBL" id="TYT62599.1"/>
    </source>
</evidence>
<dbReference type="GO" id="GO:0005886">
    <property type="term" value="C:plasma membrane"/>
    <property type="evidence" value="ECO:0007669"/>
    <property type="project" value="TreeGrafter"/>
</dbReference>
<reference evidence="9 10" key="1">
    <citation type="submission" date="2019-08" db="EMBL/GenBank/DDBJ databases">
        <title>Archaea genome.</title>
        <authorList>
            <person name="Kajale S."/>
            <person name="Shouche Y."/>
            <person name="Deshpande N."/>
            <person name="Sharma A."/>
        </authorList>
    </citation>
    <scope>NUCLEOTIDE SEQUENCE [LARGE SCALE GENOMIC DNA]</scope>
    <source>
        <strain evidence="9 10">ESP3B_9</strain>
    </source>
</reference>
<proteinExistence type="inferred from homology"/>
<dbReference type="Proteomes" id="UP000324104">
    <property type="component" value="Unassembled WGS sequence"/>
</dbReference>
<evidence type="ECO:0000256" key="2">
    <source>
        <dbReference type="ARBA" id="ARBA00022448"/>
    </source>
</evidence>
<keyword evidence="2" id="KW-0813">Transport</keyword>
<evidence type="ECO:0000256" key="6">
    <source>
        <dbReference type="ARBA" id="ARBA00056071"/>
    </source>
</evidence>
<dbReference type="GO" id="GO:0016887">
    <property type="term" value="F:ATP hydrolysis activity"/>
    <property type="evidence" value="ECO:0007669"/>
    <property type="project" value="InterPro"/>
</dbReference>
<dbReference type="Pfam" id="PF00005">
    <property type="entry name" value="ABC_tran"/>
    <property type="match status" value="1"/>
</dbReference>
<protein>
    <recommendedName>
        <fullName evidence="7">Probable branched-chain amino acid transport ATP-binding protein LivG</fullName>
    </recommendedName>
</protein>
<dbReference type="SMART" id="SM00382">
    <property type="entry name" value="AAA"/>
    <property type="match status" value="1"/>
</dbReference>
<dbReference type="CDD" id="cd03219">
    <property type="entry name" value="ABC_Mj1267_LivG_branched"/>
    <property type="match status" value="1"/>
</dbReference>
<dbReference type="InterPro" id="IPR003439">
    <property type="entry name" value="ABC_transporter-like_ATP-bd"/>
</dbReference>
<dbReference type="FunFam" id="3.40.50.300:FF:000421">
    <property type="entry name" value="Branched-chain amino acid ABC transporter ATP-binding protein"/>
    <property type="match status" value="1"/>
</dbReference>
<keyword evidence="4 9" id="KW-0067">ATP-binding</keyword>
<sequence>MAATDQSETDRSAASTDTTARSAILRTEGLAKLYGELVAVDYVDLSVSEGDFHSIIGPNGAGKTTLLDLITGGREPTAGSIYFEDEDITDLESDELVHEGIARSFQITSVLDGLTVFENVRLATQAIQYGSLSKVDTLIRKAGSHGSIDEQTREILEQIGLEDQAQIPAQNLSYGDRRKLEIGIVLATDPKLVLLDEPTAGMSIDKKHETIELIEDVLADATVILVEHDVELVMQLSDQITVLHQGQILADGTPDEIADNQEVQDAYLGGHTDE</sequence>
<dbReference type="Gene3D" id="3.40.50.300">
    <property type="entry name" value="P-loop containing nucleotide triphosphate hydrolases"/>
    <property type="match status" value="1"/>
</dbReference>
<keyword evidence="10" id="KW-1185">Reference proteome</keyword>
<evidence type="ECO:0000256" key="5">
    <source>
        <dbReference type="ARBA" id="ARBA00022970"/>
    </source>
</evidence>
<evidence type="ECO:0000259" key="8">
    <source>
        <dbReference type="PROSITE" id="PS50893"/>
    </source>
</evidence>
<dbReference type="PANTHER" id="PTHR45772:SF3">
    <property type="entry name" value="ABC TRANSPORTER ATP-BINDING PROTEIN"/>
    <property type="match status" value="1"/>
</dbReference>
<dbReference type="SUPFAM" id="SSF52540">
    <property type="entry name" value="P-loop containing nucleoside triphosphate hydrolases"/>
    <property type="match status" value="1"/>
</dbReference>
<feature type="domain" description="ABC transporter" evidence="8">
    <location>
        <begin position="25"/>
        <end position="270"/>
    </location>
</feature>
<keyword evidence="5" id="KW-0029">Amino-acid transport</keyword>
<comment type="function">
    <text evidence="6">Probable component of a branched-chain amino-acid transport system.</text>
</comment>
<dbReference type="InterPro" id="IPR017871">
    <property type="entry name" value="ABC_transporter-like_CS"/>
</dbReference>
<dbReference type="PANTHER" id="PTHR45772">
    <property type="entry name" value="CONSERVED COMPONENT OF ABC TRANSPORTER FOR NATURAL AMINO ACIDS-RELATED"/>
    <property type="match status" value="1"/>
</dbReference>
<name>A0A5D5ALF4_9EURY</name>
<evidence type="ECO:0000256" key="7">
    <source>
        <dbReference type="ARBA" id="ARBA00072811"/>
    </source>
</evidence>
<evidence type="ECO:0000256" key="3">
    <source>
        <dbReference type="ARBA" id="ARBA00022741"/>
    </source>
</evidence>
<evidence type="ECO:0000256" key="4">
    <source>
        <dbReference type="ARBA" id="ARBA00022840"/>
    </source>
</evidence>
<dbReference type="InterPro" id="IPR051120">
    <property type="entry name" value="ABC_AA/LPS_Transport"/>
</dbReference>